<organism evidence="10 11">
    <name type="scientific">Metarhizium album (strain ARSEF 1941)</name>
    <dbReference type="NCBI Taxonomy" id="1081103"/>
    <lineage>
        <taxon>Eukaryota</taxon>
        <taxon>Fungi</taxon>
        <taxon>Dikarya</taxon>
        <taxon>Ascomycota</taxon>
        <taxon>Pezizomycotina</taxon>
        <taxon>Sordariomycetes</taxon>
        <taxon>Hypocreomycetidae</taxon>
        <taxon>Hypocreales</taxon>
        <taxon>Clavicipitaceae</taxon>
        <taxon>Metarhizium</taxon>
    </lineage>
</organism>
<dbReference type="PROSITE" id="PS50011">
    <property type="entry name" value="PROTEIN_KINASE_DOM"/>
    <property type="match status" value="1"/>
</dbReference>
<name>A0A0B2WXM5_METAS</name>
<evidence type="ECO:0000256" key="2">
    <source>
        <dbReference type="ARBA" id="ARBA00022527"/>
    </source>
</evidence>
<dbReference type="HOGENOM" id="CLU_000288_81_2_1"/>
<evidence type="ECO:0000256" key="6">
    <source>
        <dbReference type="ARBA" id="ARBA00022840"/>
    </source>
</evidence>
<dbReference type="Gene3D" id="3.30.200.20">
    <property type="entry name" value="Phosphorylase Kinase, domain 1"/>
    <property type="match status" value="1"/>
</dbReference>
<dbReference type="PANTHER" id="PTHR47634:SF9">
    <property type="entry name" value="PROTEIN KINASE DOMAIN-CONTAINING PROTEIN-RELATED"/>
    <property type="match status" value="1"/>
</dbReference>
<evidence type="ECO:0000256" key="7">
    <source>
        <dbReference type="ARBA" id="ARBA00047899"/>
    </source>
</evidence>
<dbReference type="GO" id="GO:0050684">
    <property type="term" value="P:regulation of mRNA processing"/>
    <property type="evidence" value="ECO:0007669"/>
    <property type="project" value="TreeGrafter"/>
</dbReference>
<evidence type="ECO:0000256" key="3">
    <source>
        <dbReference type="ARBA" id="ARBA00022679"/>
    </source>
</evidence>
<dbReference type="GO" id="GO:0005524">
    <property type="term" value="F:ATP binding"/>
    <property type="evidence" value="ECO:0007669"/>
    <property type="project" value="UniProtKB-KW"/>
</dbReference>
<comment type="catalytic activity">
    <reaction evidence="8">
        <text>L-seryl-[protein] + ATP = O-phospho-L-seryl-[protein] + ADP + H(+)</text>
        <dbReference type="Rhea" id="RHEA:17989"/>
        <dbReference type="Rhea" id="RHEA-COMP:9863"/>
        <dbReference type="Rhea" id="RHEA-COMP:11604"/>
        <dbReference type="ChEBI" id="CHEBI:15378"/>
        <dbReference type="ChEBI" id="CHEBI:29999"/>
        <dbReference type="ChEBI" id="CHEBI:30616"/>
        <dbReference type="ChEBI" id="CHEBI:83421"/>
        <dbReference type="ChEBI" id="CHEBI:456216"/>
        <dbReference type="EC" id="2.7.11.1"/>
    </reaction>
</comment>
<accession>A0A0B2WXM5</accession>
<dbReference type="AlphaFoldDB" id="A0A0B2WXM5"/>
<dbReference type="GO" id="GO:0000245">
    <property type="term" value="P:spliceosomal complex assembly"/>
    <property type="evidence" value="ECO:0007669"/>
    <property type="project" value="TreeGrafter"/>
</dbReference>
<evidence type="ECO:0000313" key="11">
    <source>
        <dbReference type="Proteomes" id="UP000030816"/>
    </source>
</evidence>
<evidence type="ECO:0000259" key="9">
    <source>
        <dbReference type="PROSITE" id="PS50011"/>
    </source>
</evidence>
<keyword evidence="5 10" id="KW-0418">Kinase</keyword>
<feature type="domain" description="Protein kinase" evidence="9">
    <location>
        <begin position="6"/>
        <end position="286"/>
    </location>
</feature>
<dbReference type="Gene3D" id="1.10.510.10">
    <property type="entry name" value="Transferase(Phosphotransferase) domain 1"/>
    <property type="match status" value="1"/>
</dbReference>
<evidence type="ECO:0000256" key="1">
    <source>
        <dbReference type="ARBA" id="ARBA00012513"/>
    </source>
</evidence>
<keyword evidence="2" id="KW-0723">Serine/threonine-protein kinase</keyword>
<reference evidence="10 11" key="1">
    <citation type="journal article" date="2014" name="Proc. Natl. Acad. Sci. U.S.A.">
        <title>Trajectory and genomic determinants of fungal-pathogen speciation and host adaptation.</title>
        <authorList>
            <person name="Hu X."/>
            <person name="Xiao G."/>
            <person name="Zheng P."/>
            <person name="Shang Y."/>
            <person name="Su Y."/>
            <person name="Zhang X."/>
            <person name="Liu X."/>
            <person name="Zhan S."/>
            <person name="St Leger R.J."/>
            <person name="Wang C."/>
        </authorList>
    </citation>
    <scope>NUCLEOTIDE SEQUENCE [LARGE SCALE GENOMIC DNA]</scope>
    <source>
        <strain evidence="10 11">ARSEF 1941</strain>
    </source>
</reference>
<dbReference type="GO" id="GO:0004674">
    <property type="term" value="F:protein serine/threonine kinase activity"/>
    <property type="evidence" value="ECO:0007669"/>
    <property type="project" value="UniProtKB-KW"/>
</dbReference>
<keyword evidence="4" id="KW-0547">Nucleotide-binding</keyword>
<dbReference type="InterPro" id="IPR000719">
    <property type="entry name" value="Prot_kinase_dom"/>
</dbReference>
<dbReference type="SMART" id="SM00220">
    <property type="entry name" value="S_TKc"/>
    <property type="match status" value="1"/>
</dbReference>
<comment type="caution">
    <text evidence="10">The sequence shown here is derived from an EMBL/GenBank/DDBJ whole genome shotgun (WGS) entry which is preliminary data.</text>
</comment>
<evidence type="ECO:0000256" key="8">
    <source>
        <dbReference type="ARBA" id="ARBA00048679"/>
    </source>
</evidence>
<keyword evidence="6" id="KW-0067">ATP-binding</keyword>
<dbReference type="STRING" id="1081103.A0A0B2WXM5"/>
<evidence type="ECO:0000256" key="4">
    <source>
        <dbReference type="ARBA" id="ARBA00022741"/>
    </source>
</evidence>
<dbReference type="InterPro" id="IPR051334">
    <property type="entry name" value="SRPK"/>
</dbReference>
<comment type="catalytic activity">
    <reaction evidence="7">
        <text>L-threonyl-[protein] + ATP = O-phospho-L-threonyl-[protein] + ADP + H(+)</text>
        <dbReference type="Rhea" id="RHEA:46608"/>
        <dbReference type="Rhea" id="RHEA-COMP:11060"/>
        <dbReference type="Rhea" id="RHEA-COMP:11605"/>
        <dbReference type="ChEBI" id="CHEBI:15378"/>
        <dbReference type="ChEBI" id="CHEBI:30013"/>
        <dbReference type="ChEBI" id="CHEBI:30616"/>
        <dbReference type="ChEBI" id="CHEBI:61977"/>
        <dbReference type="ChEBI" id="CHEBI:456216"/>
        <dbReference type="EC" id="2.7.11.1"/>
    </reaction>
</comment>
<dbReference type="Proteomes" id="UP000030816">
    <property type="component" value="Unassembled WGS sequence"/>
</dbReference>
<dbReference type="SUPFAM" id="SSF56112">
    <property type="entry name" value="Protein kinase-like (PK-like)"/>
    <property type="match status" value="1"/>
</dbReference>
<dbReference type="EC" id="2.7.11.1" evidence="1"/>
<protein>
    <recommendedName>
        <fullName evidence="1">non-specific serine/threonine protein kinase</fullName>
        <ecNumber evidence="1">2.7.11.1</ecNumber>
    </recommendedName>
</protein>
<dbReference type="OrthoDB" id="5979581at2759"/>
<evidence type="ECO:0000256" key="5">
    <source>
        <dbReference type="ARBA" id="ARBA00022777"/>
    </source>
</evidence>
<gene>
    <name evidence="10" type="ORF">MAM_04635</name>
</gene>
<keyword evidence="3" id="KW-0808">Transferase</keyword>
<dbReference type="EMBL" id="AZHE01000010">
    <property type="protein sequence ID" value="KHN97620.1"/>
    <property type="molecule type" value="Genomic_DNA"/>
</dbReference>
<sequence length="286" mass="32996">MKNGRYQVINKLGWDSWSTTWIAQDFFPDDIHDHIFVSLKVWTAARSRNLGHVQAMRDLYSSLHNTTYHVLRMIDVFEEPSHRGVHLCFVMEMYGPTLESIIFEHSGALDSRMNTDVILMVTDELLNAISRIHEAGYGYGDIHCTNIVFTLPAQCRREMRHLRPVIGPMVFFNLCGPNDENLNQDLPYQIVQSPSFGWHLEEIECIRLVNSSVAVASGRPSTFPLPPENFPPEFYFPSICDHRIDLWSAGIVIYMMLFRDVPFKDVFSPILLIRQMIGFMEDLPEA</sequence>
<dbReference type="GeneID" id="63739090"/>
<proteinExistence type="predicted"/>
<dbReference type="InterPro" id="IPR011009">
    <property type="entry name" value="Kinase-like_dom_sf"/>
</dbReference>
<dbReference type="PANTHER" id="PTHR47634">
    <property type="entry name" value="PROTEIN KINASE DOMAIN-CONTAINING PROTEIN-RELATED"/>
    <property type="match status" value="1"/>
</dbReference>
<dbReference type="RefSeq" id="XP_040678686.1">
    <property type="nucleotide sequence ID" value="XM_040823433.1"/>
</dbReference>
<evidence type="ECO:0000313" key="10">
    <source>
        <dbReference type="EMBL" id="KHN97620.1"/>
    </source>
</evidence>
<keyword evidence="11" id="KW-1185">Reference proteome</keyword>